<name>A0ABC9D9E3_9POAL</name>
<feature type="domain" description="F-box" evidence="1">
    <location>
        <begin position="24"/>
        <end position="76"/>
    </location>
</feature>
<accession>A0ABC9D9E3</accession>
<reference evidence="2 3" key="2">
    <citation type="submission" date="2024-10" db="EMBL/GenBank/DDBJ databases">
        <authorList>
            <person name="Ryan C."/>
        </authorList>
    </citation>
    <scope>NUCLEOTIDE SEQUENCE [LARGE SCALE GENOMIC DNA]</scope>
</reference>
<organism evidence="2 3">
    <name type="scientific">Urochloa decumbens</name>
    <dbReference type="NCBI Taxonomy" id="240449"/>
    <lineage>
        <taxon>Eukaryota</taxon>
        <taxon>Viridiplantae</taxon>
        <taxon>Streptophyta</taxon>
        <taxon>Embryophyta</taxon>
        <taxon>Tracheophyta</taxon>
        <taxon>Spermatophyta</taxon>
        <taxon>Magnoliopsida</taxon>
        <taxon>Liliopsida</taxon>
        <taxon>Poales</taxon>
        <taxon>Poaceae</taxon>
        <taxon>PACMAD clade</taxon>
        <taxon>Panicoideae</taxon>
        <taxon>Panicodae</taxon>
        <taxon>Paniceae</taxon>
        <taxon>Melinidinae</taxon>
        <taxon>Urochloa</taxon>
    </lineage>
</organism>
<dbReference type="PANTHER" id="PTHR31672:SF13">
    <property type="entry name" value="F-BOX PROTEIN CPR30-LIKE"/>
    <property type="match status" value="1"/>
</dbReference>
<dbReference type="AlphaFoldDB" id="A0ABC9D9E3"/>
<dbReference type="InterPro" id="IPR006527">
    <property type="entry name" value="F-box-assoc_dom_typ1"/>
</dbReference>
<evidence type="ECO:0000313" key="2">
    <source>
        <dbReference type="EMBL" id="CAL5033854.1"/>
    </source>
</evidence>
<dbReference type="PROSITE" id="PS50181">
    <property type="entry name" value="FBOX"/>
    <property type="match status" value="1"/>
</dbReference>
<dbReference type="InterPro" id="IPR036047">
    <property type="entry name" value="F-box-like_dom_sf"/>
</dbReference>
<dbReference type="SUPFAM" id="SSF81383">
    <property type="entry name" value="F-box domain"/>
    <property type="match status" value="1"/>
</dbReference>
<dbReference type="Gene3D" id="1.20.1280.50">
    <property type="match status" value="1"/>
</dbReference>
<dbReference type="EMBL" id="OZ075141">
    <property type="protein sequence ID" value="CAL5033854.1"/>
    <property type="molecule type" value="Genomic_DNA"/>
</dbReference>
<sequence>MASMRCSADSPLSRPAITVQSLSKFAPLHIPDDVIFDILLRLPAKSIIRFKSVCKAWLATLSSRRFVDAHLEFSKVRPSMLIVPGEFSWRTAFQFQVGYYRYNGGDVAEVLHNERIAADERTCCGGQVQFSKPLHCDGLILVSTYDQITVCNPATREFLTLPKPSAGVGFGRDPFTSSRYKVASVFYERGVMDGRTIWILKLEVLTLGSNVWRRIADPPDLNVRISSVHVRGFIYWTTVRRENNHPKVLAGFSLADETFSETPYPPCIEGGYVHFAELEGGLCSAVVSLTCEAAKVWTYNGTEKATWTLRFTVQLPQETITTTGVWHNYLAPPKLTFHGKDILIRGGHKLYRYSTETGEMKKVDVAVEDLRYYHPENNSDKLFSGDKVSFHIVEYAESLVPIREDMTVR</sequence>
<dbReference type="InterPro" id="IPR017451">
    <property type="entry name" value="F-box-assoc_interact_dom"/>
</dbReference>
<proteinExistence type="predicted"/>
<dbReference type="InterPro" id="IPR050796">
    <property type="entry name" value="SCF_F-box_component"/>
</dbReference>
<dbReference type="Pfam" id="PF00646">
    <property type="entry name" value="F-box"/>
    <property type="match status" value="1"/>
</dbReference>
<dbReference type="CDD" id="cd22157">
    <property type="entry name" value="F-box_AtFBW1-like"/>
    <property type="match status" value="1"/>
</dbReference>
<gene>
    <name evidence="2" type="ORF">URODEC1_LOCUS82845</name>
</gene>
<reference evidence="3" key="1">
    <citation type="submission" date="2024-06" db="EMBL/GenBank/DDBJ databases">
        <authorList>
            <person name="Ryan C."/>
        </authorList>
    </citation>
    <scope>NUCLEOTIDE SEQUENCE [LARGE SCALE GENOMIC DNA]</scope>
</reference>
<protein>
    <recommendedName>
        <fullName evidence="1">F-box domain-containing protein</fullName>
    </recommendedName>
</protein>
<dbReference type="Pfam" id="PF07734">
    <property type="entry name" value="FBA_1"/>
    <property type="match status" value="1"/>
</dbReference>
<keyword evidence="3" id="KW-1185">Reference proteome</keyword>
<dbReference type="SMART" id="SM00256">
    <property type="entry name" value="FBOX"/>
    <property type="match status" value="1"/>
</dbReference>
<evidence type="ECO:0000313" key="3">
    <source>
        <dbReference type="Proteomes" id="UP001497457"/>
    </source>
</evidence>
<evidence type="ECO:0000259" key="1">
    <source>
        <dbReference type="PROSITE" id="PS50181"/>
    </source>
</evidence>
<dbReference type="NCBIfam" id="TIGR01640">
    <property type="entry name" value="F_box_assoc_1"/>
    <property type="match status" value="1"/>
</dbReference>
<dbReference type="Proteomes" id="UP001497457">
    <property type="component" value="Chromosome 31b"/>
</dbReference>
<dbReference type="PANTHER" id="PTHR31672">
    <property type="entry name" value="BNACNNG10540D PROTEIN"/>
    <property type="match status" value="1"/>
</dbReference>
<dbReference type="InterPro" id="IPR001810">
    <property type="entry name" value="F-box_dom"/>
</dbReference>